<protein>
    <recommendedName>
        <fullName evidence="1">SCP2 domain-containing protein</fullName>
    </recommendedName>
</protein>
<dbReference type="GO" id="GO:0005829">
    <property type="term" value="C:cytosol"/>
    <property type="evidence" value="ECO:0007669"/>
    <property type="project" value="TreeGrafter"/>
</dbReference>
<sequence length="89" mass="10160">MWDLPDWQKFGFNEVIYTVDLKKREVKKGAYEGGKPYAAFSLMDEYFLKIATGKMNPQIAFMRGAIKIKGSISAAQKFTLNIFPKATKM</sequence>
<dbReference type="InterPro" id="IPR003033">
    <property type="entry name" value="SCP2_sterol-bd_dom"/>
</dbReference>
<dbReference type="InterPro" id="IPR036527">
    <property type="entry name" value="SCP2_sterol-bd_dom_sf"/>
</dbReference>
<dbReference type="Gramene" id="KMS97761">
    <property type="protein sequence ID" value="KMS97761"/>
    <property type="gene ID" value="BVRB_5g123940"/>
</dbReference>
<gene>
    <name evidence="2" type="ORF">BVRB_5g123940</name>
</gene>
<dbReference type="SUPFAM" id="SSF55718">
    <property type="entry name" value="SCP-like"/>
    <property type="match status" value="1"/>
</dbReference>
<dbReference type="AlphaFoldDB" id="A0A0J8B9X3"/>
<dbReference type="PANTHER" id="PTHR10094">
    <property type="entry name" value="STEROL CARRIER PROTEIN 2 SCP-2 FAMILY PROTEIN"/>
    <property type="match status" value="1"/>
</dbReference>
<dbReference type="PANTHER" id="PTHR10094:SF25">
    <property type="entry name" value="SCP2 STEROL-BINDING DOMAIN-CONTAINING PROTEIN 1"/>
    <property type="match status" value="1"/>
</dbReference>
<keyword evidence="3" id="KW-1185">Reference proteome</keyword>
<dbReference type="Pfam" id="PF02036">
    <property type="entry name" value="SCP2"/>
    <property type="match status" value="1"/>
</dbReference>
<dbReference type="OrthoDB" id="3592703at2759"/>
<dbReference type="eggNOG" id="KOG4170">
    <property type="taxonomic scope" value="Eukaryota"/>
</dbReference>
<name>A0A0J8B9X3_BETVV</name>
<proteinExistence type="predicted"/>
<evidence type="ECO:0000313" key="2">
    <source>
        <dbReference type="EMBL" id="KMS97761.1"/>
    </source>
</evidence>
<organism evidence="2 3">
    <name type="scientific">Beta vulgaris subsp. vulgaris</name>
    <name type="common">Beet</name>
    <dbReference type="NCBI Taxonomy" id="3555"/>
    <lineage>
        <taxon>Eukaryota</taxon>
        <taxon>Viridiplantae</taxon>
        <taxon>Streptophyta</taxon>
        <taxon>Embryophyta</taxon>
        <taxon>Tracheophyta</taxon>
        <taxon>Spermatophyta</taxon>
        <taxon>Magnoliopsida</taxon>
        <taxon>eudicotyledons</taxon>
        <taxon>Gunneridae</taxon>
        <taxon>Pentapetalae</taxon>
        <taxon>Caryophyllales</taxon>
        <taxon>Chenopodiaceae</taxon>
        <taxon>Betoideae</taxon>
        <taxon>Beta</taxon>
    </lineage>
</organism>
<dbReference type="EMBL" id="KQ090292">
    <property type="protein sequence ID" value="KMS97761.1"/>
    <property type="molecule type" value="Genomic_DNA"/>
</dbReference>
<accession>A0A0J8B9X3</accession>
<dbReference type="Proteomes" id="UP000035740">
    <property type="component" value="Unassembled WGS sequence"/>
</dbReference>
<evidence type="ECO:0000259" key="1">
    <source>
        <dbReference type="Pfam" id="PF02036"/>
    </source>
</evidence>
<feature type="domain" description="SCP2" evidence="1">
    <location>
        <begin position="16"/>
        <end position="78"/>
    </location>
</feature>
<evidence type="ECO:0000313" key="3">
    <source>
        <dbReference type="Proteomes" id="UP000035740"/>
    </source>
</evidence>
<dbReference type="Gene3D" id="3.30.1050.10">
    <property type="entry name" value="SCP2 sterol-binding domain"/>
    <property type="match status" value="1"/>
</dbReference>
<reference evidence="2 3" key="1">
    <citation type="journal article" date="2014" name="Nature">
        <title>The genome of the recently domesticated crop plant sugar beet (Beta vulgaris).</title>
        <authorList>
            <person name="Dohm J.C."/>
            <person name="Minoche A.E."/>
            <person name="Holtgrawe D."/>
            <person name="Capella-Gutierrez S."/>
            <person name="Zakrzewski F."/>
            <person name="Tafer H."/>
            <person name="Rupp O."/>
            <person name="Sorensen T.R."/>
            <person name="Stracke R."/>
            <person name="Reinhardt R."/>
            <person name="Goesmann A."/>
            <person name="Kraft T."/>
            <person name="Schulz B."/>
            <person name="Stadler P.F."/>
            <person name="Schmidt T."/>
            <person name="Gabaldon T."/>
            <person name="Lehrach H."/>
            <person name="Weisshaar B."/>
            <person name="Himmelbauer H."/>
        </authorList>
    </citation>
    <scope>NUCLEOTIDE SEQUENCE [LARGE SCALE GENOMIC DNA]</scope>
    <source>
        <tissue evidence="2">Taproot</tissue>
    </source>
</reference>